<protein>
    <submittedName>
        <fullName evidence="2">PadR family transcriptional regulator</fullName>
    </submittedName>
</protein>
<dbReference type="EMBL" id="CP020477">
    <property type="protein sequence ID" value="ARM74940.1"/>
    <property type="molecule type" value="Genomic_DNA"/>
</dbReference>
<dbReference type="GeneID" id="41589677"/>
<organism evidence="2 3">
    <name type="scientific">Acidianus manzaensis</name>
    <dbReference type="NCBI Taxonomy" id="282676"/>
    <lineage>
        <taxon>Archaea</taxon>
        <taxon>Thermoproteota</taxon>
        <taxon>Thermoprotei</taxon>
        <taxon>Sulfolobales</taxon>
        <taxon>Sulfolobaceae</taxon>
        <taxon>Acidianus</taxon>
    </lineage>
</organism>
<dbReference type="InterPro" id="IPR005149">
    <property type="entry name" value="Tscrpt_reg_PadR_N"/>
</dbReference>
<dbReference type="SUPFAM" id="SSF46785">
    <property type="entry name" value="Winged helix' DNA-binding domain"/>
    <property type="match status" value="1"/>
</dbReference>
<evidence type="ECO:0000313" key="2">
    <source>
        <dbReference type="EMBL" id="ARM74940.1"/>
    </source>
</evidence>
<evidence type="ECO:0000259" key="1">
    <source>
        <dbReference type="Pfam" id="PF03551"/>
    </source>
</evidence>
<dbReference type="STRING" id="282676.B6F84_02120"/>
<dbReference type="PANTHER" id="PTHR43252">
    <property type="entry name" value="TRANSCRIPTIONAL REGULATOR YQJI"/>
    <property type="match status" value="1"/>
</dbReference>
<dbReference type="InterPro" id="IPR036388">
    <property type="entry name" value="WH-like_DNA-bd_sf"/>
</dbReference>
<dbReference type="PANTHER" id="PTHR43252:SF2">
    <property type="entry name" value="TRANSCRIPTION REGULATOR, PADR-LIKE FAMILY"/>
    <property type="match status" value="1"/>
</dbReference>
<gene>
    <name evidence="2" type="ORF">B6F84_02120</name>
</gene>
<dbReference type="Proteomes" id="UP000193404">
    <property type="component" value="Chromosome"/>
</dbReference>
<accession>A0A1W6JXI6</accession>
<dbReference type="AlphaFoldDB" id="A0A1W6JXI6"/>
<dbReference type="InterPro" id="IPR036390">
    <property type="entry name" value="WH_DNA-bd_sf"/>
</dbReference>
<sequence>MKINLERLRKGTLKMLILEALDKKPMYAYEIIKSIEAKFNGIYKPSPGSIYPVLKQLVTNNLVSIEEKDNKKIYCITDKGKDTLKNMKTEVKTIFSSKNHYRKLVSELFDLGLILYSYKDSLNEENFNKIQSILERCRSEIEKTLDEAKQS</sequence>
<evidence type="ECO:0000313" key="3">
    <source>
        <dbReference type="Proteomes" id="UP000193404"/>
    </source>
</evidence>
<dbReference type="OrthoDB" id="56053at2157"/>
<reference evidence="2 3" key="1">
    <citation type="submission" date="2017-03" db="EMBL/GenBank/DDBJ databases">
        <title>Sulfur activation and transportation mechanism of thermophilic Archaea Acidianus manzaensis YN-25.</title>
        <authorList>
            <person name="Ma Y."/>
            <person name="Yang Y."/>
            <person name="Xia J."/>
        </authorList>
    </citation>
    <scope>NUCLEOTIDE SEQUENCE [LARGE SCALE GENOMIC DNA]</scope>
    <source>
        <strain evidence="2 3">YN-25</strain>
    </source>
</reference>
<proteinExistence type="predicted"/>
<keyword evidence="3" id="KW-1185">Reference proteome</keyword>
<dbReference type="KEGG" id="aman:B6F84_02120"/>
<dbReference type="Gene3D" id="1.10.10.10">
    <property type="entry name" value="Winged helix-like DNA-binding domain superfamily/Winged helix DNA-binding domain"/>
    <property type="match status" value="1"/>
</dbReference>
<dbReference type="RefSeq" id="WP_148690695.1">
    <property type="nucleotide sequence ID" value="NZ_CP020477.1"/>
</dbReference>
<name>A0A1W6JXI6_9CREN</name>
<feature type="domain" description="Transcription regulator PadR N-terminal" evidence="1">
    <location>
        <begin position="17"/>
        <end position="85"/>
    </location>
</feature>
<dbReference type="Pfam" id="PF03551">
    <property type="entry name" value="PadR"/>
    <property type="match status" value="1"/>
</dbReference>